<accession>A0A9Q1MLL1</accession>
<feature type="compositionally biased region" description="Pro residues" evidence="8">
    <location>
        <begin position="451"/>
        <end position="462"/>
    </location>
</feature>
<dbReference type="GO" id="GO:0008453">
    <property type="term" value="F:alanine-glyoxylate transaminase activity"/>
    <property type="evidence" value="ECO:0007669"/>
    <property type="project" value="TreeGrafter"/>
</dbReference>
<reference evidence="11" key="1">
    <citation type="journal article" date="2023" name="Proc. Natl. Acad. Sci. U.S.A.">
        <title>Genomic and structural basis for evolution of tropane alkaloid biosynthesis.</title>
        <authorList>
            <person name="Wanga Y.-J."/>
            <person name="Taina T."/>
            <person name="Yua J.-Y."/>
            <person name="Lia J."/>
            <person name="Xua B."/>
            <person name="Chenc J."/>
            <person name="D'Auriad J.C."/>
            <person name="Huanga J.-P."/>
            <person name="Huanga S.-X."/>
        </authorList>
    </citation>
    <scope>NUCLEOTIDE SEQUENCE [LARGE SCALE GENOMIC DNA]</scope>
    <source>
        <strain evidence="11">cv. KIB-2019</strain>
    </source>
</reference>
<dbReference type="AlphaFoldDB" id="A0A9Q1MLL1"/>
<evidence type="ECO:0000256" key="2">
    <source>
        <dbReference type="ARBA" id="ARBA00011738"/>
    </source>
</evidence>
<dbReference type="EMBL" id="JAJAGQ010000005">
    <property type="protein sequence ID" value="KAJ8562951.1"/>
    <property type="molecule type" value="Genomic_DNA"/>
</dbReference>
<dbReference type="GO" id="GO:0004021">
    <property type="term" value="F:L-alanine:2-oxoglutarate aminotransferase activity"/>
    <property type="evidence" value="ECO:0007669"/>
    <property type="project" value="TreeGrafter"/>
</dbReference>
<evidence type="ECO:0000256" key="6">
    <source>
        <dbReference type="ARBA" id="ARBA00025709"/>
    </source>
</evidence>
<comment type="cofactor">
    <cofactor evidence="1">
        <name>pyridoxal 5'-phosphate</name>
        <dbReference type="ChEBI" id="CHEBI:597326"/>
    </cofactor>
</comment>
<keyword evidence="5" id="KW-0663">Pyridoxal phosphate</keyword>
<comment type="similarity">
    <text evidence="7">Belongs to the class-I pyridoxal-phosphate-dependent aminotransferase family. Alanine aminotransferase subfamily.</text>
</comment>
<keyword evidence="4" id="KW-0808">Transferase</keyword>
<dbReference type="OrthoDB" id="1732682at2759"/>
<dbReference type="Gene3D" id="1.10.287.1970">
    <property type="match status" value="1"/>
</dbReference>
<evidence type="ECO:0000313" key="10">
    <source>
        <dbReference type="EMBL" id="KAJ8562951.1"/>
    </source>
</evidence>
<keyword evidence="3" id="KW-0032">Aminotransferase</keyword>
<evidence type="ECO:0000256" key="1">
    <source>
        <dbReference type="ARBA" id="ARBA00001933"/>
    </source>
</evidence>
<dbReference type="PANTHER" id="PTHR11751">
    <property type="entry name" value="ALANINE AMINOTRANSFERASE"/>
    <property type="match status" value="1"/>
</dbReference>
<comment type="caution">
    <text evidence="10">The sequence shown here is derived from an EMBL/GenBank/DDBJ whole genome shotgun (WGS) entry which is preliminary data.</text>
</comment>
<evidence type="ECO:0000256" key="7">
    <source>
        <dbReference type="ARBA" id="ARBA00025785"/>
    </source>
</evidence>
<dbReference type="Gene3D" id="3.40.640.10">
    <property type="entry name" value="Type I PLP-dependent aspartate aminotransferase-like (Major domain)"/>
    <property type="match status" value="1"/>
</dbReference>
<organism evidence="10 11">
    <name type="scientific">Anisodus acutangulus</name>
    <dbReference type="NCBI Taxonomy" id="402998"/>
    <lineage>
        <taxon>Eukaryota</taxon>
        <taxon>Viridiplantae</taxon>
        <taxon>Streptophyta</taxon>
        <taxon>Embryophyta</taxon>
        <taxon>Tracheophyta</taxon>
        <taxon>Spermatophyta</taxon>
        <taxon>Magnoliopsida</taxon>
        <taxon>eudicotyledons</taxon>
        <taxon>Gunneridae</taxon>
        <taxon>Pentapetalae</taxon>
        <taxon>asterids</taxon>
        <taxon>lamiids</taxon>
        <taxon>Solanales</taxon>
        <taxon>Solanaceae</taxon>
        <taxon>Solanoideae</taxon>
        <taxon>Hyoscyameae</taxon>
        <taxon>Anisodus</taxon>
    </lineage>
</organism>
<dbReference type="GO" id="GO:0047958">
    <property type="term" value="F:glycine:2-oxoglutarate aminotransferase activity"/>
    <property type="evidence" value="ECO:0007669"/>
    <property type="project" value="TreeGrafter"/>
</dbReference>
<feature type="region of interest" description="Disordered" evidence="8">
    <location>
        <begin position="430"/>
        <end position="509"/>
    </location>
</feature>
<dbReference type="InterPro" id="IPR015421">
    <property type="entry name" value="PyrdxlP-dep_Trfase_major"/>
</dbReference>
<feature type="domain" description="Aminotransferase class I/classII large" evidence="9">
    <location>
        <begin position="184"/>
        <end position="307"/>
    </location>
</feature>
<proteinExistence type="inferred from homology"/>
<name>A0A9Q1MLL1_9SOLA</name>
<dbReference type="Proteomes" id="UP001152561">
    <property type="component" value="Unassembled WGS sequence"/>
</dbReference>
<comment type="pathway">
    <text evidence="6">Photosynthesis; C4 acid pathway.</text>
</comment>
<protein>
    <recommendedName>
        <fullName evidence="9">Aminotransferase class I/classII large domain-containing protein</fullName>
    </recommendedName>
</protein>
<dbReference type="InterPro" id="IPR015424">
    <property type="entry name" value="PyrdxlP-dep_Trfase"/>
</dbReference>
<evidence type="ECO:0000259" key="9">
    <source>
        <dbReference type="Pfam" id="PF00155"/>
    </source>
</evidence>
<dbReference type="InterPro" id="IPR045088">
    <property type="entry name" value="ALAT1/2-like"/>
</dbReference>
<dbReference type="SUPFAM" id="SSF53383">
    <property type="entry name" value="PLP-dependent transferases"/>
    <property type="match status" value="1"/>
</dbReference>
<evidence type="ECO:0000313" key="11">
    <source>
        <dbReference type="Proteomes" id="UP001152561"/>
    </source>
</evidence>
<keyword evidence="11" id="KW-1185">Reference proteome</keyword>
<evidence type="ECO:0000256" key="8">
    <source>
        <dbReference type="SAM" id="MobiDB-lite"/>
    </source>
</evidence>
<dbReference type="Pfam" id="PF00155">
    <property type="entry name" value="Aminotran_1_2"/>
    <property type="match status" value="1"/>
</dbReference>
<evidence type="ECO:0000256" key="4">
    <source>
        <dbReference type="ARBA" id="ARBA00022679"/>
    </source>
</evidence>
<comment type="subunit">
    <text evidence="2">Homodimer.</text>
</comment>
<dbReference type="GO" id="GO:0030170">
    <property type="term" value="F:pyridoxal phosphate binding"/>
    <property type="evidence" value="ECO:0007669"/>
    <property type="project" value="InterPro"/>
</dbReference>
<dbReference type="PANTHER" id="PTHR11751:SF373">
    <property type="entry name" value="GLUTAMATE--GLYOXYLATE AMINOTRANSFERASE 2"/>
    <property type="match status" value="1"/>
</dbReference>
<dbReference type="GO" id="GO:0009853">
    <property type="term" value="P:photorespiration"/>
    <property type="evidence" value="ECO:0007669"/>
    <property type="project" value="TreeGrafter"/>
</dbReference>
<evidence type="ECO:0000256" key="5">
    <source>
        <dbReference type="ARBA" id="ARBA00022898"/>
    </source>
</evidence>
<evidence type="ECO:0000256" key="3">
    <source>
        <dbReference type="ARBA" id="ARBA00022576"/>
    </source>
</evidence>
<gene>
    <name evidence="10" type="ORF">K7X08_031403</name>
</gene>
<sequence>MQLDSTASDASHTEEAIEENVVGGAAKVLSGAIDSTTFVAAPDISDATAIISVSIPDLADGISDADEVFDECPQLVDSEILDGPSFLQYTTFGAYVDYAPNSKSLQPYFPMQASRVSLDGQVFPFFLQACCLKSLHSLQPVVYSNLIGSVFQWDVYVEVVLPRVIAHSQAPLLWRNLNVGLLFPTDVVERAKHCLVMTSGGLSAYGDSRGIPGVRTDIAELIKRHGYPSNQELIFLTNGASRGGMQILNTVIRSPPDKVFVPVPQSPLYTLYSVSISLFRSSLVLYYLGGTVNWGLDVTDLLQLVAQLIGCLQIASGVLLCGVLEFEKRRCIFSLTQRIAAYFNEAILSGLVGFGYGNIGQEIANLMQLCNSYRTLFGQLDATMDDVEAAVSDAIVLGKSLVVLGGSIDAKDFEARNLLEVTMPELPKPELPHLPEIPALPKPEFPEIPKPELPTLPKPILPEIPKVPELPTFPKPELPKLPQLEMPAIPKPELPTLPKSEIPQVPHKP</sequence>
<dbReference type="InterPro" id="IPR004839">
    <property type="entry name" value="Aminotransferase_I/II_large"/>
</dbReference>